<dbReference type="InterPro" id="IPR017853">
    <property type="entry name" value="GH"/>
</dbReference>
<dbReference type="Gene3D" id="3.20.20.80">
    <property type="entry name" value="Glycosidases"/>
    <property type="match status" value="1"/>
</dbReference>
<dbReference type="Proteomes" id="UP000636661">
    <property type="component" value="Unassembled WGS sequence"/>
</dbReference>
<keyword evidence="1" id="KW-0732">Signal</keyword>
<evidence type="ECO:0000259" key="2">
    <source>
        <dbReference type="Pfam" id="PF08924"/>
    </source>
</evidence>
<keyword evidence="4" id="KW-1185">Reference proteome</keyword>
<protein>
    <recommendedName>
        <fullName evidence="2">Rv2525c-like glycoside hydrolase-like domain-containing protein</fullName>
    </recommendedName>
</protein>
<evidence type="ECO:0000256" key="1">
    <source>
        <dbReference type="SAM" id="SignalP"/>
    </source>
</evidence>
<feature type="chain" id="PRO_5038081785" description="Rv2525c-like glycoside hydrolase-like domain-containing protein" evidence="1">
    <location>
        <begin position="33"/>
        <end position="281"/>
    </location>
</feature>
<dbReference type="Pfam" id="PF08924">
    <property type="entry name" value="Rv2525c_GlyHyd-like"/>
    <property type="match status" value="1"/>
</dbReference>
<dbReference type="CDD" id="cd06418">
    <property type="entry name" value="GH25_BacA-like"/>
    <property type="match status" value="1"/>
</dbReference>
<feature type="signal peptide" evidence="1">
    <location>
        <begin position="1"/>
        <end position="32"/>
    </location>
</feature>
<gene>
    <name evidence="3" type="ORF">GCM10010274_57020</name>
</gene>
<feature type="domain" description="Rv2525c-like glycoside hydrolase-like" evidence="2">
    <location>
        <begin position="66"/>
        <end position="272"/>
    </location>
</feature>
<reference evidence="3" key="2">
    <citation type="submission" date="2020-09" db="EMBL/GenBank/DDBJ databases">
        <authorList>
            <person name="Sun Q."/>
            <person name="Ohkuma M."/>
        </authorList>
    </citation>
    <scope>NUCLEOTIDE SEQUENCE</scope>
    <source>
        <strain evidence="3">JCM 4391</strain>
    </source>
</reference>
<evidence type="ECO:0000313" key="3">
    <source>
        <dbReference type="EMBL" id="GGU60843.1"/>
    </source>
</evidence>
<comment type="caution">
    <text evidence="3">The sequence shown here is derived from an EMBL/GenBank/DDBJ whole genome shotgun (WGS) entry which is preliminary data.</text>
</comment>
<dbReference type="SUPFAM" id="SSF51445">
    <property type="entry name" value="(Trans)glycosidases"/>
    <property type="match status" value="1"/>
</dbReference>
<dbReference type="EMBL" id="BMTP01000019">
    <property type="protein sequence ID" value="GGU60843.1"/>
    <property type="molecule type" value="Genomic_DNA"/>
</dbReference>
<reference evidence="3" key="1">
    <citation type="journal article" date="2014" name="Int. J. Syst. Evol. Microbiol.">
        <title>Complete genome sequence of Corynebacterium casei LMG S-19264T (=DSM 44701T), isolated from a smear-ripened cheese.</title>
        <authorList>
            <consortium name="US DOE Joint Genome Institute (JGI-PGF)"/>
            <person name="Walter F."/>
            <person name="Albersmeier A."/>
            <person name="Kalinowski J."/>
            <person name="Ruckert C."/>
        </authorList>
    </citation>
    <scope>NUCLEOTIDE SEQUENCE</scope>
    <source>
        <strain evidence="3">JCM 4391</strain>
    </source>
</reference>
<dbReference type="InterPro" id="IPR015020">
    <property type="entry name" value="Rv2525c-like_Glyco_Hydro-like"/>
</dbReference>
<dbReference type="AlphaFoldDB" id="A0A918I2Y6"/>
<name>A0A918I2Y6_9ACTN</name>
<accession>A0A918I2Y6</accession>
<proteinExistence type="predicted"/>
<dbReference type="RefSeq" id="WP_189554165.1">
    <property type="nucleotide sequence ID" value="NZ_BMTP01000019.1"/>
</dbReference>
<sequence length="281" mass="30017">MSKHRMSKRKRIIAWAAAGVTVAAGGALTANAVSTTTTAASKLPAPTLYSGRAFDTCTAPSLSAMKAWKTSSFYGAAAVYIGGKNRGCAQPQLTPSWVKSVSASGWKLIPLYVGAQPPCQTGRSPEKIVASTAASQGAANGADAVAKASALGMKPGSPLYLDMEPYDINNSGCNSAVLTYVRAWNRAVHAKGYWAGYYGFKSTSAHAVATAQDRTDMPDILWYAHWNDVRTTTRDWAWSPTLWTGHRRAHQYSANRKETIGGVTLTVDRNDWDAPVAIIAK</sequence>
<evidence type="ECO:0000313" key="4">
    <source>
        <dbReference type="Proteomes" id="UP000636661"/>
    </source>
</evidence>
<organism evidence="3 4">
    <name type="scientific">Streptomyces lavendofoliae</name>
    <dbReference type="NCBI Taxonomy" id="67314"/>
    <lineage>
        <taxon>Bacteria</taxon>
        <taxon>Bacillati</taxon>
        <taxon>Actinomycetota</taxon>
        <taxon>Actinomycetes</taxon>
        <taxon>Kitasatosporales</taxon>
        <taxon>Streptomycetaceae</taxon>
        <taxon>Streptomyces</taxon>
    </lineage>
</organism>